<evidence type="ECO:0000256" key="1">
    <source>
        <dbReference type="ARBA" id="ARBA00023002"/>
    </source>
</evidence>
<dbReference type="Pfam" id="PF00346">
    <property type="entry name" value="Complex1_49kDa"/>
    <property type="match status" value="1"/>
</dbReference>
<keyword evidence="3" id="KW-0830">Ubiquinone</keyword>
<name>A0A252AXC0_9PROT</name>
<dbReference type="GO" id="GO:0016651">
    <property type="term" value="F:oxidoreductase activity, acting on NAD(P)H"/>
    <property type="evidence" value="ECO:0007669"/>
    <property type="project" value="InterPro"/>
</dbReference>
<dbReference type="InterPro" id="IPR001135">
    <property type="entry name" value="NADH_Q_OxRdtase_suD"/>
</dbReference>
<reference evidence="4" key="1">
    <citation type="submission" date="2014-06" db="EMBL/GenBank/DDBJ databases">
        <authorList>
            <person name="Winans N.J."/>
            <person name="Newell P.D."/>
            <person name="Douglas A.E."/>
        </authorList>
    </citation>
    <scope>NUCLEOTIDE SEQUENCE [LARGE SCALE GENOMIC DNA]</scope>
</reference>
<dbReference type="SUPFAM" id="SSF56762">
    <property type="entry name" value="HydB/Nqo4-like"/>
    <property type="match status" value="1"/>
</dbReference>
<dbReference type="InterPro" id="IPR029014">
    <property type="entry name" value="NiFe-Hase_large"/>
</dbReference>
<sequence>MDAEAHIRAGAETETPWRYRLDELAWRDLVDGLKQSHLPFVGVWCDGVDVHALFLPHGVQPLAATLALEDGRYPALSPARAVSSLYERMIFDLYGAEAMWATDVRPLVDHEVWSNTTPLAASPGPAGGHKGMIAFQPSDAWAAETVGVMTGIGPATGARETPLHTALVLDGETITRAETLSGYAHRGLTQRWKNSRVDDACRLSGRVVAGCSAAHQVAFCQAVEAACGETIGHEVAQLRVVLLELERCLQHLYTLGGLAREAGALLVSSRCMWFREQILTETAPVIGSRLLMDHCVPGGVNLRAATEIGTLCTRIAELGEEIYPTLVELWQGYPGLAGRMAGVGVVNSAVLEQVGLDGPVARAGGGDCDCRRDLRMYDGLWRFTAGRHDGSVEDRAAVLLDEIGESLRMLTELGPRLGLTAGGRIDLTYPDGEGVGMAEGPWGTILYWVRLQNGRVDQVFMRDPSASALLAYEAALPGQAVADIGLIRASLGVNAAALDG</sequence>
<dbReference type="PANTHER" id="PTHR43485">
    <property type="entry name" value="HYDROGENASE-4 COMPONENT G"/>
    <property type="match status" value="1"/>
</dbReference>
<protein>
    <submittedName>
        <fullName evidence="3">NADH-ubiquinone oxidoreductase</fullName>
    </submittedName>
</protein>
<evidence type="ECO:0000313" key="3">
    <source>
        <dbReference type="EMBL" id="OUI95996.1"/>
    </source>
</evidence>
<evidence type="ECO:0000259" key="2">
    <source>
        <dbReference type="Pfam" id="PF00346"/>
    </source>
</evidence>
<dbReference type="Gene3D" id="1.10.645.10">
    <property type="entry name" value="Cytochrome-c3 Hydrogenase, chain B"/>
    <property type="match status" value="1"/>
</dbReference>
<accession>A0A252AXC0</accession>
<feature type="domain" description="NADH-quinone oxidoreductase subunit D" evidence="2">
    <location>
        <begin position="263"/>
        <end position="412"/>
    </location>
</feature>
<keyword evidence="1" id="KW-0560">Oxidoreductase</keyword>
<dbReference type="EMBL" id="JOPA01000006">
    <property type="protein sequence ID" value="OUI95996.1"/>
    <property type="molecule type" value="Genomic_DNA"/>
</dbReference>
<comment type="caution">
    <text evidence="3">The sequence shown here is derived from an EMBL/GenBank/DDBJ whole genome shotgun (WGS) entry which is preliminary data.</text>
</comment>
<dbReference type="AlphaFoldDB" id="A0A252AXC0"/>
<evidence type="ECO:0000313" key="4">
    <source>
        <dbReference type="Proteomes" id="UP000194641"/>
    </source>
</evidence>
<dbReference type="InterPro" id="IPR052197">
    <property type="entry name" value="ComplexI_49kDa-like"/>
</dbReference>
<proteinExistence type="predicted"/>
<dbReference type="GO" id="GO:0048038">
    <property type="term" value="F:quinone binding"/>
    <property type="evidence" value="ECO:0007669"/>
    <property type="project" value="InterPro"/>
</dbReference>
<dbReference type="GO" id="GO:0051287">
    <property type="term" value="F:NAD binding"/>
    <property type="evidence" value="ECO:0007669"/>
    <property type="project" value="InterPro"/>
</dbReference>
<dbReference type="Proteomes" id="UP000194641">
    <property type="component" value="Unassembled WGS sequence"/>
</dbReference>
<organism evidence="3 4">
    <name type="scientific">Acetobacter indonesiensis</name>
    <dbReference type="NCBI Taxonomy" id="104101"/>
    <lineage>
        <taxon>Bacteria</taxon>
        <taxon>Pseudomonadati</taxon>
        <taxon>Pseudomonadota</taxon>
        <taxon>Alphaproteobacteria</taxon>
        <taxon>Acetobacterales</taxon>
        <taxon>Acetobacteraceae</taxon>
        <taxon>Acetobacter</taxon>
    </lineage>
</organism>
<dbReference type="PANTHER" id="PTHR43485:SF1">
    <property type="entry name" value="FORMATE HYDROGENLYASE SUBUNIT 5-RELATED"/>
    <property type="match status" value="1"/>
</dbReference>
<gene>
    <name evidence="3" type="ORF">HK17_14550</name>
</gene>